<proteinExistence type="predicted"/>
<reference evidence="1" key="1">
    <citation type="submission" date="2014-11" db="EMBL/GenBank/DDBJ databases">
        <authorList>
            <person name="Otto D Thomas"/>
            <person name="Naeem Raeece"/>
        </authorList>
    </citation>
    <scope>NUCLEOTIDE SEQUENCE</scope>
</reference>
<dbReference type="VEuPathDB" id="CryptoDB:Cvel_21560"/>
<organism evidence="1">
    <name type="scientific">Chromera velia CCMP2878</name>
    <dbReference type="NCBI Taxonomy" id="1169474"/>
    <lineage>
        <taxon>Eukaryota</taxon>
        <taxon>Sar</taxon>
        <taxon>Alveolata</taxon>
        <taxon>Colpodellida</taxon>
        <taxon>Chromeraceae</taxon>
        <taxon>Chromera</taxon>
    </lineage>
</organism>
<evidence type="ECO:0000313" key="1">
    <source>
        <dbReference type="EMBL" id="CEM27949.1"/>
    </source>
</evidence>
<name>A0A0G4GEU1_9ALVE</name>
<dbReference type="EMBL" id="CDMZ01001141">
    <property type="protein sequence ID" value="CEM27949.1"/>
    <property type="molecule type" value="Genomic_DNA"/>
</dbReference>
<accession>A0A0G4GEU1</accession>
<sequence length="273" mass="30563">MCAPKSVLPVLLQWGGRDRLPRPQVCGIAASVGRRDTTGGPVRMQWRRQDRLPRPQVCGIAASVGRRDMTGGPVRMQQLHRDRSRLPRESKGVAFVEKPDTIEEPARMQFASSFLLNPFYRRRSTTLRFFYSPSLSRRLSLLRLAGTRPRRASARSPSPAASVTSIEGFKVTQFKKATSFKHAVCTDGDDRAEREMCVRLNSSQRCTQCGRLIRNDSDFVGAHVQIQNRRGLWIIPTCRSCNSSTLKCGDCPAGRNGNDWETTRHAVPGVKVP</sequence>
<dbReference type="AlphaFoldDB" id="A0A0G4GEU1"/>
<gene>
    <name evidence="1" type="ORF">Cvel_21560</name>
</gene>
<protein>
    <submittedName>
        <fullName evidence="1">Uncharacterized protein</fullName>
    </submittedName>
</protein>